<protein>
    <recommendedName>
        <fullName evidence="3">AMP-dependent synthetase/ligase domain-containing protein</fullName>
    </recommendedName>
</protein>
<dbReference type="Pfam" id="PF00501">
    <property type="entry name" value="AMP-binding"/>
    <property type="match status" value="1"/>
</dbReference>
<proteinExistence type="inferred from homology"/>
<evidence type="ECO:0000256" key="2">
    <source>
        <dbReference type="ARBA" id="ARBA00022598"/>
    </source>
</evidence>
<dbReference type="InterPro" id="IPR042099">
    <property type="entry name" value="ANL_N_sf"/>
</dbReference>
<dbReference type="Gene3D" id="3.40.50.12780">
    <property type="entry name" value="N-terminal domain of ligase-like"/>
    <property type="match status" value="1"/>
</dbReference>
<dbReference type="InterPro" id="IPR000873">
    <property type="entry name" value="AMP-dep_synth/lig_dom"/>
</dbReference>
<comment type="similarity">
    <text evidence="1">Belongs to the ATP-dependent AMP-binding enzyme family.</text>
</comment>
<dbReference type="PANTHER" id="PTHR24096:SF149">
    <property type="entry name" value="AMP-BINDING DOMAIN-CONTAINING PROTEIN-RELATED"/>
    <property type="match status" value="1"/>
</dbReference>
<dbReference type="GO" id="GO:0016405">
    <property type="term" value="F:CoA-ligase activity"/>
    <property type="evidence" value="ECO:0007669"/>
    <property type="project" value="TreeGrafter"/>
</dbReference>
<feature type="non-terminal residue" evidence="4">
    <location>
        <position position="383"/>
    </location>
</feature>
<dbReference type="EMBL" id="RXIL01000016">
    <property type="protein sequence ID" value="RZN73226.1"/>
    <property type="molecule type" value="Genomic_DNA"/>
</dbReference>
<sequence>MAEKFEKLAGKVYASDKPWLKYYEKLGLPTTGEPYPAFPWHYIVDRNAKRSPNGPAVYYDGRKTTWKELEEYSKRLATALADLGVKKGDVVMIRLPNSAAFAISIWGISRTGATQLWVDPLRAKPEVIRQLNEVDCKTIIGLDVDLDYINALKDETKLETILLASKKDYSAEEEEPKEIPGTHNFRRLIERYPPNPPKVDIDPKKDCALLRFTGGATGIPKGVMSSHYNVTSCVRQTFGLTFGGAKGFDYLSSIIVGKDLPVMIPIIMAHLGGFEYIYISDLGLPIVLLPDNRDYDAMVRAIEEYKPIMVMAVPAQWAKIEEKMGEMPMIGMPGTAPLSPGVMDRVEDKGGLMTDACGQSEANVVNVANFTGLLVRMLPPEVL</sequence>
<evidence type="ECO:0000256" key="1">
    <source>
        <dbReference type="ARBA" id="ARBA00006432"/>
    </source>
</evidence>
<reference evidence="4 5" key="1">
    <citation type="journal article" date="2019" name="Nat. Microbiol.">
        <title>Wide diversity of methane and short-chain alkane metabolisms in uncultured archaea.</title>
        <authorList>
            <person name="Borrel G."/>
            <person name="Adam P.S."/>
            <person name="McKay L.J."/>
            <person name="Chen L.X."/>
            <person name="Sierra-Garcia I.N."/>
            <person name="Sieber C.M."/>
            <person name="Letourneur Q."/>
            <person name="Ghozlane A."/>
            <person name="Andersen G.L."/>
            <person name="Li W.J."/>
            <person name="Hallam S.J."/>
            <person name="Muyzer G."/>
            <person name="de Oliveira V.M."/>
            <person name="Inskeep W.P."/>
            <person name="Banfield J.F."/>
            <person name="Gribaldo S."/>
        </authorList>
    </citation>
    <scope>NUCLEOTIDE SEQUENCE [LARGE SCALE GENOMIC DNA]</scope>
    <source>
        <strain evidence="4">NM1b</strain>
    </source>
</reference>
<organism evidence="4 5">
    <name type="scientific">Candidatus Methanolliviera hydrocarbonicum</name>
    <dbReference type="NCBI Taxonomy" id="2491085"/>
    <lineage>
        <taxon>Archaea</taxon>
        <taxon>Methanobacteriati</taxon>
        <taxon>Methanobacteriota</taxon>
        <taxon>Candidatus Methanoliparia</taxon>
        <taxon>Candidatus Methanoliparales</taxon>
        <taxon>Candidatus Methanollivieraceae</taxon>
        <taxon>Candidatus Methanolliviera</taxon>
    </lineage>
</organism>
<evidence type="ECO:0000313" key="4">
    <source>
        <dbReference type="EMBL" id="RZN73226.1"/>
    </source>
</evidence>
<dbReference type="PANTHER" id="PTHR24096">
    <property type="entry name" value="LONG-CHAIN-FATTY-ACID--COA LIGASE"/>
    <property type="match status" value="1"/>
</dbReference>
<evidence type="ECO:0000313" key="5">
    <source>
        <dbReference type="Proteomes" id="UP000320766"/>
    </source>
</evidence>
<keyword evidence="2" id="KW-0436">Ligase</keyword>
<feature type="domain" description="AMP-dependent synthetase/ligase" evidence="3">
    <location>
        <begin position="45"/>
        <end position="366"/>
    </location>
</feature>
<accession>A0A520KYT7</accession>
<evidence type="ECO:0000259" key="3">
    <source>
        <dbReference type="Pfam" id="PF00501"/>
    </source>
</evidence>
<dbReference type="AlphaFoldDB" id="A0A520KYT7"/>
<dbReference type="Proteomes" id="UP000320766">
    <property type="component" value="Unassembled WGS sequence"/>
</dbReference>
<comment type="caution">
    <text evidence="4">The sequence shown here is derived from an EMBL/GenBank/DDBJ whole genome shotgun (WGS) entry which is preliminary data.</text>
</comment>
<dbReference type="SUPFAM" id="SSF56801">
    <property type="entry name" value="Acetyl-CoA synthetase-like"/>
    <property type="match status" value="1"/>
</dbReference>
<gene>
    <name evidence="4" type="ORF">EF807_00890</name>
</gene>
<name>A0A520KYT7_9EURY</name>